<proteinExistence type="predicted"/>
<keyword evidence="2" id="KW-1185">Reference proteome</keyword>
<protein>
    <recommendedName>
        <fullName evidence="3">Amino acid transporter</fullName>
    </recommendedName>
</protein>
<evidence type="ECO:0000313" key="2">
    <source>
        <dbReference type="Proteomes" id="UP000317638"/>
    </source>
</evidence>
<dbReference type="InterPro" id="IPR043519">
    <property type="entry name" value="NT_sf"/>
</dbReference>
<evidence type="ECO:0000313" key="1">
    <source>
        <dbReference type="EMBL" id="TRY19452.1"/>
    </source>
</evidence>
<name>A0A553K423_9ACTN</name>
<accession>A0A553K423</accession>
<sequence>MSPTTHAEPPARQPASAVPLEPEEFDRWYGRWDPLDPTTVADFMEGFDRPWWIVGGWSIEAFTGVSRHHEDLDISILSSDAEVFRRFLGDTWTPWNVDEGWLRPFDERFKDVRPASQVWVRRNATSPWVIDVPFTPDTDGRWTNKRHLAHTEDLEDVTWVAADGLRYARPEVTLMFKAARSRAKDRKDAEVALPRLDDRARSWLREAVARMHPDHEWARSL</sequence>
<dbReference type="Pfam" id="PF10706">
    <property type="entry name" value="Aminoglyc_resit"/>
    <property type="match status" value="1"/>
</dbReference>
<comment type="caution">
    <text evidence="1">The sequence shown here is derived from an EMBL/GenBank/DDBJ whole genome shotgun (WGS) entry which is preliminary data.</text>
</comment>
<dbReference type="InterPro" id="IPR019646">
    <property type="entry name" value="Aminoglyc_AdlTrfase"/>
</dbReference>
<dbReference type="EMBL" id="VKKG01000001">
    <property type="protein sequence ID" value="TRY19452.1"/>
    <property type="molecule type" value="Genomic_DNA"/>
</dbReference>
<dbReference type="Proteomes" id="UP000317638">
    <property type="component" value="Unassembled WGS sequence"/>
</dbReference>
<dbReference type="OrthoDB" id="4539099at2"/>
<gene>
    <name evidence="1" type="ORF">FOJ82_00630</name>
</gene>
<dbReference type="Gene3D" id="3.30.460.40">
    <property type="match status" value="1"/>
</dbReference>
<dbReference type="SUPFAM" id="SSF81301">
    <property type="entry name" value="Nucleotidyltransferase"/>
    <property type="match status" value="1"/>
</dbReference>
<reference evidence="1 2" key="1">
    <citation type="submission" date="2019-07" db="EMBL/GenBank/DDBJ databases">
        <authorList>
            <person name="Zhou L.-Y."/>
        </authorList>
    </citation>
    <scope>NUCLEOTIDE SEQUENCE [LARGE SCALE GENOMIC DNA]</scope>
    <source>
        <strain evidence="1 2">YIM 101269</strain>
    </source>
</reference>
<dbReference type="AlphaFoldDB" id="A0A553K423"/>
<organism evidence="1 2">
    <name type="scientific">Tessaracoccus rhinocerotis</name>
    <dbReference type="NCBI Taxonomy" id="1689449"/>
    <lineage>
        <taxon>Bacteria</taxon>
        <taxon>Bacillati</taxon>
        <taxon>Actinomycetota</taxon>
        <taxon>Actinomycetes</taxon>
        <taxon>Propionibacteriales</taxon>
        <taxon>Propionibacteriaceae</taxon>
        <taxon>Tessaracoccus</taxon>
    </lineage>
</organism>
<evidence type="ECO:0008006" key="3">
    <source>
        <dbReference type="Google" id="ProtNLM"/>
    </source>
</evidence>